<dbReference type="STRING" id="400727.A0A2T7Q1I3"/>
<feature type="region of interest" description="Disordered" evidence="4">
    <location>
        <begin position="179"/>
        <end position="226"/>
    </location>
</feature>
<name>A0A2T7Q1I3_POMCA</name>
<evidence type="ECO:0000313" key="6">
    <source>
        <dbReference type="Proteomes" id="UP000245119"/>
    </source>
</evidence>
<dbReference type="PANTHER" id="PTHR24198">
    <property type="entry name" value="ANKYRIN REPEAT AND PROTEIN KINASE DOMAIN-CONTAINING PROTEIN"/>
    <property type="match status" value="1"/>
</dbReference>
<evidence type="ECO:0000256" key="3">
    <source>
        <dbReference type="PROSITE-ProRule" id="PRU00023"/>
    </source>
</evidence>
<dbReference type="SMART" id="SM00248">
    <property type="entry name" value="ANK"/>
    <property type="match status" value="4"/>
</dbReference>
<comment type="caution">
    <text evidence="5">The sequence shown here is derived from an EMBL/GenBank/DDBJ whole genome shotgun (WGS) entry which is preliminary data.</text>
</comment>
<sequence length="226" mass="24594">MVTLSPPQHEISLRTSKEDKRHGFPEHLKHADLLGGAQKHKFSSSNGLFHAVLKGRVKGTKFLLDHSVSVNSKNDYGFNVLIAALHIDDAKKRRKMFQLLMRSGADPFFKDATRGRSVLHWACMLGCHEQVEDLLQELAGEVDLGDKDADGYTALHYAVMGGHLELVRTLVEMHRKVRGVGGRGGQARPDALPARQAPGPSRGGRAPADNGSCIAGSRRPAVPLAT</sequence>
<dbReference type="PANTHER" id="PTHR24198:SF165">
    <property type="entry name" value="ANKYRIN REPEAT-CONTAINING PROTEIN-RELATED"/>
    <property type="match status" value="1"/>
</dbReference>
<dbReference type="InterPro" id="IPR002110">
    <property type="entry name" value="Ankyrin_rpt"/>
</dbReference>
<proteinExistence type="predicted"/>
<dbReference type="PROSITE" id="PS50297">
    <property type="entry name" value="ANK_REP_REGION"/>
    <property type="match status" value="1"/>
</dbReference>
<evidence type="ECO:0000256" key="4">
    <source>
        <dbReference type="SAM" id="MobiDB-lite"/>
    </source>
</evidence>
<dbReference type="Gene3D" id="1.25.40.20">
    <property type="entry name" value="Ankyrin repeat-containing domain"/>
    <property type="match status" value="1"/>
</dbReference>
<evidence type="ECO:0000313" key="5">
    <source>
        <dbReference type="EMBL" id="PVD39542.1"/>
    </source>
</evidence>
<dbReference type="Proteomes" id="UP000245119">
    <property type="component" value="Linkage Group LG1"/>
</dbReference>
<gene>
    <name evidence="5" type="ORF">C0Q70_02177</name>
</gene>
<dbReference type="InterPro" id="IPR036770">
    <property type="entry name" value="Ankyrin_rpt-contain_sf"/>
</dbReference>
<dbReference type="AlphaFoldDB" id="A0A2T7Q1I3"/>
<evidence type="ECO:0000256" key="2">
    <source>
        <dbReference type="ARBA" id="ARBA00023043"/>
    </source>
</evidence>
<keyword evidence="1" id="KW-0677">Repeat</keyword>
<feature type="compositionally biased region" description="Basic and acidic residues" evidence="4">
    <location>
        <begin position="11"/>
        <end position="22"/>
    </location>
</feature>
<dbReference type="Pfam" id="PF12796">
    <property type="entry name" value="Ank_2"/>
    <property type="match status" value="1"/>
</dbReference>
<organism evidence="5 6">
    <name type="scientific">Pomacea canaliculata</name>
    <name type="common">Golden apple snail</name>
    <dbReference type="NCBI Taxonomy" id="400727"/>
    <lineage>
        <taxon>Eukaryota</taxon>
        <taxon>Metazoa</taxon>
        <taxon>Spiralia</taxon>
        <taxon>Lophotrochozoa</taxon>
        <taxon>Mollusca</taxon>
        <taxon>Gastropoda</taxon>
        <taxon>Caenogastropoda</taxon>
        <taxon>Architaenioglossa</taxon>
        <taxon>Ampullarioidea</taxon>
        <taxon>Ampullariidae</taxon>
        <taxon>Pomacea</taxon>
    </lineage>
</organism>
<dbReference type="EMBL" id="PZQS01000001">
    <property type="protein sequence ID" value="PVD39542.1"/>
    <property type="molecule type" value="Genomic_DNA"/>
</dbReference>
<accession>A0A2T7Q1I3</accession>
<keyword evidence="2 3" id="KW-0040">ANK repeat</keyword>
<reference evidence="5 6" key="1">
    <citation type="submission" date="2018-04" db="EMBL/GenBank/DDBJ databases">
        <title>The genome of golden apple snail Pomacea canaliculata provides insight into stress tolerance and invasive adaptation.</title>
        <authorList>
            <person name="Liu C."/>
            <person name="Liu B."/>
            <person name="Ren Y."/>
            <person name="Zhang Y."/>
            <person name="Wang H."/>
            <person name="Li S."/>
            <person name="Jiang F."/>
            <person name="Yin L."/>
            <person name="Zhang G."/>
            <person name="Qian W."/>
            <person name="Fan W."/>
        </authorList>
    </citation>
    <scope>NUCLEOTIDE SEQUENCE [LARGE SCALE GENOMIC DNA]</scope>
    <source>
        <strain evidence="5">SZHN2017</strain>
        <tissue evidence="5">Muscle</tissue>
    </source>
</reference>
<feature type="repeat" description="ANK" evidence="3">
    <location>
        <begin position="150"/>
        <end position="172"/>
    </location>
</feature>
<keyword evidence="6" id="KW-1185">Reference proteome</keyword>
<evidence type="ECO:0000256" key="1">
    <source>
        <dbReference type="ARBA" id="ARBA00022737"/>
    </source>
</evidence>
<feature type="region of interest" description="Disordered" evidence="4">
    <location>
        <begin position="1"/>
        <end position="22"/>
    </location>
</feature>
<dbReference type="OrthoDB" id="5406014at2759"/>
<dbReference type="SUPFAM" id="SSF48403">
    <property type="entry name" value="Ankyrin repeat"/>
    <property type="match status" value="1"/>
</dbReference>
<protein>
    <submittedName>
        <fullName evidence="5">Uncharacterized protein</fullName>
    </submittedName>
</protein>
<dbReference type="PROSITE" id="PS50088">
    <property type="entry name" value="ANK_REPEAT"/>
    <property type="match status" value="1"/>
</dbReference>